<dbReference type="Pfam" id="PF14504">
    <property type="entry name" value="CAP_assoc_N"/>
    <property type="match status" value="1"/>
</dbReference>
<gene>
    <name evidence="3" type="ORF">SLU01_16860</name>
</gene>
<keyword evidence="4" id="KW-1185">Reference proteome</keyword>
<reference evidence="3 4" key="1">
    <citation type="submission" date="2019-07" db="EMBL/GenBank/DDBJ databases">
        <title>Whole genome shotgun sequence of Sporosarcina luteola NBRC 105378.</title>
        <authorList>
            <person name="Hosoyama A."/>
            <person name="Uohara A."/>
            <person name="Ohji S."/>
            <person name="Ichikawa N."/>
        </authorList>
    </citation>
    <scope>NUCLEOTIDE SEQUENCE [LARGE SCALE GENOMIC DNA]</scope>
    <source>
        <strain evidence="3 4">NBRC 105378</strain>
    </source>
</reference>
<feature type="domain" description="CAP-associated" evidence="2">
    <location>
        <begin position="103"/>
        <end position="237"/>
    </location>
</feature>
<dbReference type="PANTHER" id="PTHR31157">
    <property type="entry name" value="SCP DOMAIN-CONTAINING PROTEIN"/>
    <property type="match status" value="1"/>
</dbReference>
<dbReference type="CDD" id="cd05379">
    <property type="entry name" value="CAP_bacterial"/>
    <property type="match status" value="1"/>
</dbReference>
<evidence type="ECO:0000313" key="3">
    <source>
        <dbReference type="EMBL" id="GEN83374.1"/>
    </source>
</evidence>
<name>A0A511Z7H8_9BACL</name>
<evidence type="ECO:0000259" key="1">
    <source>
        <dbReference type="Pfam" id="PF00188"/>
    </source>
</evidence>
<dbReference type="AlphaFoldDB" id="A0A511Z7H8"/>
<comment type="caution">
    <text evidence="3">The sequence shown here is derived from an EMBL/GenBank/DDBJ whole genome shotgun (WGS) entry which is preliminary data.</text>
</comment>
<proteinExistence type="predicted"/>
<protein>
    <submittedName>
        <fullName evidence="3">Secretion protein</fullName>
    </submittedName>
</protein>
<dbReference type="RefSeq" id="WP_246110931.1">
    <property type="nucleotide sequence ID" value="NZ_BJYL01000021.1"/>
</dbReference>
<dbReference type="PANTHER" id="PTHR31157:SF1">
    <property type="entry name" value="SCP DOMAIN-CONTAINING PROTEIN"/>
    <property type="match status" value="1"/>
</dbReference>
<evidence type="ECO:0000313" key="4">
    <source>
        <dbReference type="Proteomes" id="UP000321901"/>
    </source>
</evidence>
<dbReference type="InterPro" id="IPR014044">
    <property type="entry name" value="CAP_dom"/>
</dbReference>
<dbReference type="InterPro" id="IPR035940">
    <property type="entry name" value="CAP_sf"/>
</dbReference>
<dbReference type="Gene3D" id="3.40.33.10">
    <property type="entry name" value="CAP"/>
    <property type="match status" value="1"/>
</dbReference>
<evidence type="ECO:0000259" key="2">
    <source>
        <dbReference type="Pfam" id="PF14504"/>
    </source>
</evidence>
<dbReference type="InterPro" id="IPR029410">
    <property type="entry name" value="CAP_assoc"/>
</dbReference>
<dbReference type="Pfam" id="PF00188">
    <property type="entry name" value="CAP"/>
    <property type="match status" value="1"/>
</dbReference>
<accession>A0A511Z7H8</accession>
<organism evidence="3 4">
    <name type="scientific">Sporosarcina luteola</name>
    <dbReference type="NCBI Taxonomy" id="582850"/>
    <lineage>
        <taxon>Bacteria</taxon>
        <taxon>Bacillati</taxon>
        <taxon>Bacillota</taxon>
        <taxon>Bacilli</taxon>
        <taxon>Bacillales</taxon>
        <taxon>Caryophanaceae</taxon>
        <taxon>Sporosarcina</taxon>
    </lineage>
</organism>
<sequence length="376" mass="42861">MKRIFLFIIFIVALYVAKPLWEEPVSKYIDLSFLNPVDEKIETVLENDSVTSAMSSIKNTADKVFFFISSKSSEMERLIPEKVAKPKLATPDNSAMSIHNIELGATEEQVKAELGEPQSHSLNEYGTEWFTYHEDYQNYVMISYDEKWKVNAIYTNDDLISSKAGVQYGTEKAEVRKAYGEPLKELRKGLNIYVLQDGEGMDLFKVGDVYMYVFYDVHQNTTVTAVQLITTALEHRKSGMYAGGDVSLRNGFEQQLFDLTNAARVRHGRSILRWDDAISETARKHSLDMAINDYFNHENLEGLSPFDRMKADQIKFSKAGENLAYGQSSSIFAHEGLMNSKGHRDNILVDDYSHLGIGVAFNDKSQPYYTENFYLK</sequence>
<feature type="domain" description="SCP" evidence="1">
    <location>
        <begin position="257"/>
        <end position="370"/>
    </location>
</feature>
<dbReference type="EMBL" id="BJYL01000021">
    <property type="protein sequence ID" value="GEN83374.1"/>
    <property type="molecule type" value="Genomic_DNA"/>
</dbReference>
<dbReference type="SUPFAM" id="SSF55797">
    <property type="entry name" value="PR-1-like"/>
    <property type="match status" value="1"/>
</dbReference>
<dbReference type="Proteomes" id="UP000321901">
    <property type="component" value="Unassembled WGS sequence"/>
</dbReference>